<sequence length="74" mass="8084">NPPHASQNERGIKAHARPEGNRGGDLHPMHTQIMCNHRGLAQRPANHEGRINTPIAPSASAWLAHEDIVRASTQ</sequence>
<organism evidence="2">
    <name type="scientific">marine metagenome</name>
    <dbReference type="NCBI Taxonomy" id="408172"/>
    <lineage>
        <taxon>unclassified sequences</taxon>
        <taxon>metagenomes</taxon>
        <taxon>ecological metagenomes</taxon>
    </lineage>
</organism>
<gene>
    <name evidence="2" type="ORF">METZ01_LOCUS494680</name>
</gene>
<feature type="region of interest" description="Disordered" evidence="1">
    <location>
        <begin position="1"/>
        <end position="28"/>
    </location>
</feature>
<feature type="non-terminal residue" evidence="2">
    <location>
        <position position="1"/>
    </location>
</feature>
<protein>
    <submittedName>
        <fullName evidence="2">Uncharacterized protein</fullName>
    </submittedName>
</protein>
<name>A0A383DBD5_9ZZZZ</name>
<accession>A0A383DBD5</accession>
<dbReference type="AlphaFoldDB" id="A0A383DBD5"/>
<evidence type="ECO:0000256" key="1">
    <source>
        <dbReference type="SAM" id="MobiDB-lite"/>
    </source>
</evidence>
<dbReference type="EMBL" id="UINC01215906">
    <property type="protein sequence ID" value="SVE41826.1"/>
    <property type="molecule type" value="Genomic_DNA"/>
</dbReference>
<proteinExistence type="predicted"/>
<evidence type="ECO:0000313" key="2">
    <source>
        <dbReference type="EMBL" id="SVE41826.1"/>
    </source>
</evidence>
<reference evidence="2" key="1">
    <citation type="submission" date="2018-05" db="EMBL/GenBank/DDBJ databases">
        <authorList>
            <person name="Lanie J.A."/>
            <person name="Ng W.-L."/>
            <person name="Kazmierczak K.M."/>
            <person name="Andrzejewski T.M."/>
            <person name="Davidsen T.M."/>
            <person name="Wayne K.J."/>
            <person name="Tettelin H."/>
            <person name="Glass J.I."/>
            <person name="Rusch D."/>
            <person name="Podicherti R."/>
            <person name="Tsui H.-C.T."/>
            <person name="Winkler M.E."/>
        </authorList>
    </citation>
    <scope>NUCLEOTIDE SEQUENCE</scope>
</reference>
<feature type="compositionally biased region" description="Basic and acidic residues" evidence="1">
    <location>
        <begin position="10"/>
        <end position="28"/>
    </location>
</feature>